<dbReference type="HOGENOM" id="CLU_008511_3_1_1"/>
<dbReference type="GO" id="GO:0005634">
    <property type="term" value="C:nucleus"/>
    <property type="evidence" value="ECO:0007669"/>
    <property type="project" value="TreeGrafter"/>
</dbReference>
<dbReference type="InterPro" id="IPR007219">
    <property type="entry name" value="XnlR_reg_dom"/>
</dbReference>
<dbReference type="CDD" id="cd12148">
    <property type="entry name" value="fungal_TF_MHR"/>
    <property type="match status" value="1"/>
</dbReference>
<keyword evidence="2" id="KW-0238">DNA-binding</keyword>
<dbReference type="GO" id="GO:0006351">
    <property type="term" value="P:DNA-templated transcription"/>
    <property type="evidence" value="ECO:0007669"/>
    <property type="project" value="InterPro"/>
</dbReference>
<evidence type="ECO:0000256" key="2">
    <source>
        <dbReference type="ARBA" id="ARBA00023125"/>
    </source>
</evidence>
<organism evidence="7 8">
    <name type="scientific">Exophiala oligosperma</name>
    <dbReference type="NCBI Taxonomy" id="215243"/>
    <lineage>
        <taxon>Eukaryota</taxon>
        <taxon>Fungi</taxon>
        <taxon>Dikarya</taxon>
        <taxon>Ascomycota</taxon>
        <taxon>Pezizomycotina</taxon>
        <taxon>Eurotiomycetes</taxon>
        <taxon>Chaetothyriomycetidae</taxon>
        <taxon>Chaetothyriales</taxon>
        <taxon>Herpotrichiellaceae</taxon>
        <taxon>Exophiala</taxon>
    </lineage>
</organism>
<dbReference type="GO" id="GO:0000435">
    <property type="term" value="P:positive regulation of transcription from RNA polymerase II promoter by galactose"/>
    <property type="evidence" value="ECO:0007669"/>
    <property type="project" value="TreeGrafter"/>
</dbReference>
<name>A0A0D2DSN7_9EURO</name>
<keyword evidence="1" id="KW-0805">Transcription regulation</keyword>
<dbReference type="RefSeq" id="XP_016265686.1">
    <property type="nucleotide sequence ID" value="XM_016404681.1"/>
</dbReference>
<dbReference type="GO" id="GO:0000981">
    <property type="term" value="F:DNA-binding transcription factor activity, RNA polymerase II-specific"/>
    <property type="evidence" value="ECO:0007669"/>
    <property type="project" value="TreeGrafter"/>
</dbReference>
<evidence type="ECO:0000256" key="5">
    <source>
        <dbReference type="SAM" id="MobiDB-lite"/>
    </source>
</evidence>
<evidence type="ECO:0000313" key="7">
    <source>
        <dbReference type="EMBL" id="KIW45470.1"/>
    </source>
</evidence>
<dbReference type="GeneID" id="27355935"/>
<evidence type="ECO:0000256" key="1">
    <source>
        <dbReference type="ARBA" id="ARBA00023015"/>
    </source>
</evidence>
<keyword evidence="4" id="KW-0539">Nucleus</keyword>
<dbReference type="STRING" id="215243.A0A0D2DSN7"/>
<dbReference type="InterPro" id="IPR051127">
    <property type="entry name" value="Fungal_SecMet_Regulators"/>
</dbReference>
<evidence type="ECO:0000259" key="6">
    <source>
        <dbReference type="SMART" id="SM00906"/>
    </source>
</evidence>
<gene>
    <name evidence="7" type="ORF">PV06_03861</name>
</gene>
<dbReference type="GO" id="GO:0008270">
    <property type="term" value="F:zinc ion binding"/>
    <property type="evidence" value="ECO:0007669"/>
    <property type="project" value="InterPro"/>
</dbReference>
<keyword evidence="3" id="KW-0804">Transcription</keyword>
<dbReference type="EMBL" id="KN847334">
    <property type="protein sequence ID" value="KIW45470.1"/>
    <property type="molecule type" value="Genomic_DNA"/>
</dbReference>
<dbReference type="AlphaFoldDB" id="A0A0D2DSN7"/>
<feature type="region of interest" description="Disordered" evidence="5">
    <location>
        <begin position="1"/>
        <end position="25"/>
    </location>
</feature>
<dbReference type="PANTHER" id="PTHR47424">
    <property type="entry name" value="REGULATORY PROTEIN GAL4"/>
    <property type="match status" value="1"/>
</dbReference>
<feature type="domain" description="Xylanolytic transcriptional activator regulatory" evidence="6">
    <location>
        <begin position="231"/>
        <end position="304"/>
    </location>
</feature>
<evidence type="ECO:0000313" key="8">
    <source>
        <dbReference type="Proteomes" id="UP000053342"/>
    </source>
</evidence>
<reference evidence="7 8" key="1">
    <citation type="submission" date="2015-01" db="EMBL/GenBank/DDBJ databases">
        <title>The Genome Sequence of Exophiala oligosperma CBS72588.</title>
        <authorList>
            <consortium name="The Broad Institute Genomics Platform"/>
            <person name="Cuomo C."/>
            <person name="de Hoog S."/>
            <person name="Gorbushina A."/>
            <person name="Stielow B."/>
            <person name="Teixiera M."/>
            <person name="Abouelleil A."/>
            <person name="Chapman S.B."/>
            <person name="Priest M."/>
            <person name="Young S.K."/>
            <person name="Wortman J."/>
            <person name="Nusbaum C."/>
            <person name="Birren B."/>
        </authorList>
    </citation>
    <scope>NUCLEOTIDE SEQUENCE [LARGE SCALE GENOMIC DNA]</scope>
    <source>
        <strain evidence="7 8">CBS 72588</strain>
    </source>
</reference>
<protein>
    <recommendedName>
        <fullName evidence="6">Xylanolytic transcriptional activator regulatory domain-containing protein</fullName>
    </recommendedName>
</protein>
<sequence length="589" mass="65980">MQQVSNHGAPPDLSRTPASLTEPSTAAFGISTSLRDVDRSLSTHDATICGDPDSRGFIHGIKTAIETRFGLPIQKKLAPIPLLDAPLFGENLNRMPPANQGSLHLIDNALPPRNHADQLVDVYWQYLDPIFSILDRDRFSRSYQLLFSGGELDCDEKIFISTINFVFAWSIQLREKVPPSERIDVSRTFFQRGWSLLRPETIIWGPGSLELVQCLLLLGTYLSCTSNLHNAYMTVGSATRIALSIGLNLPSNDTALDSCLRWKVWRQCVWLERKYACVLGRPSPPLSLPVRGVISTSQGNDQLDTLQNTHEIKMLELTEIFTHISLSQTATSNTVAQRLGLPPLLRNTDFWTIMHIDKCLNNLVKDLVPPLRCDEDCDIQLAIQEGKLDAQGIALNLRVLHLRLHLFRPTFCRFCLPQYHAGQTTTSNHSDLEARMTQDCATLCVEASKRIVDLVCDCYNPEAEIGILPWWDRVVYLYIACQHLLAAMLRPDIFKTVVPGHWRKAMSTLHAHEQLGPAVAACISGFETMWQQITDMQHPTVGSDAGLPSTVFSNTNAQDFLQSLGFESDEAFLNFGLESTDSANFEWRP</sequence>
<dbReference type="OrthoDB" id="424974at2759"/>
<dbReference type="SMART" id="SM00906">
    <property type="entry name" value="Fungal_trans"/>
    <property type="match status" value="1"/>
</dbReference>
<keyword evidence="8" id="KW-1185">Reference proteome</keyword>
<evidence type="ECO:0000256" key="3">
    <source>
        <dbReference type="ARBA" id="ARBA00023163"/>
    </source>
</evidence>
<feature type="compositionally biased region" description="Polar residues" evidence="5">
    <location>
        <begin position="16"/>
        <end position="25"/>
    </location>
</feature>
<proteinExistence type="predicted"/>
<accession>A0A0D2DSN7</accession>
<dbReference type="GO" id="GO:0000978">
    <property type="term" value="F:RNA polymerase II cis-regulatory region sequence-specific DNA binding"/>
    <property type="evidence" value="ECO:0007669"/>
    <property type="project" value="TreeGrafter"/>
</dbReference>
<evidence type="ECO:0000256" key="4">
    <source>
        <dbReference type="ARBA" id="ARBA00023242"/>
    </source>
</evidence>
<dbReference type="PANTHER" id="PTHR47424:SF3">
    <property type="entry name" value="REGULATORY PROTEIN GAL4"/>
    <property type="match status" value="1"/>
</dbReference>
<dbReference type="Pfam" id="PF04082">
    <property type="entry name" value="Fungal_trans"/>
    <property type="match status" value="1"/>
</dbReference>
<dbReference type="Proteomes" id="UP000053342">
    <property type="component" value="Unassembled WGS sequence"/>
</dbReference>
<dbReference type="VEuPathDB" id="FungiDB:PV06_03861"/>